<dbReference type="EMBL" id="OZ034813">
    <property type="protein sequence ID" value="CAL1354970.1"/>
    <property type="molecule type" value="Genomic_DNA"/>
</dbReference>
<proteinExistence type="predicted"/>
<accession>A0AAV2CEN0</accession>
<dbReference type="Proteomes" id="UP001497516">
    <property type="component" value="Chromosome 1"/>
</dbReference>
<feature type="compositionally biased region" description="Polar residues" evidence="1">
    <location>
        <begin position="26"/>
        <end position="36"/>
    </location>
</feature>
<keyword evidence="3" id="KW-1185">Reference proteome</keyword>
<feature type="region of interest" description="Disordered" evidence="1">
    <location>
        <begin position="53"/>
        <end position="77"/>
    </location>
</feature>
<reference evidence="2 3" key="1">
    <citation type="submission" date="2024-04" db="EMBL/GenBank/DDBJ databases">
        <authorList>
            <person name="Fracassetti M."/>
        </authorList>
    </citation>
    <scope>NUCLEOTIDE SEQUENCE [LARGE SCALE GENOMIC DNA]</scope>
</reference>
<evidence type="ECO:0000313" key="3">
    <source>
        <dbReference type="Proteomes" id="UP001497516"/>
    </source>
</evidence>
<dbReference type="AlphaFoldDB" id="A0AAV2CEN0"/>
<feature type="compositionally biased region" description="Polar residues" evidence="1">
    <location>
        <begin position="1"/>
        <end position="16"/>
    </location>
</feature>
<evidence type="ECO:0000256" key="1">
    <source>
        <dbReference type="SAM" id="MobiDB-lite"/>
    </source>
</evidence>
<evidence type="ECO:0000313" key="2">
    <source>
        <dbReference type="EMBL" id="CAL1354970.1"/>
    </source>
</evidence>
<organism evidence="2 3">
    <name type="scientific">Linum trigynum</name>
    <dbReference type="NCBI Taxonomy" id="586398"/>
    <lineage>
        <taxon>Eukaryota</taxon>
        <taxon>Viridiplantae</taxon>
        <taxon>Streptophyta</taxon>
        <taxon>Embryophyta</taxon>
        <taxon>Tracheophyta</taxon>
        <taxon>Spermatophyta</taxon>
        <taxon>Magnoliopsida</taxon>
        <taxon>eudicotyledons</taxon>
        <taxon>Gunneridae</taxon>
        <taxon>Pentapetalae</taxon>
        <taxon>rosids</taxon>
        <taxon>fabids</taxon>
        <taxon>Malpighiales</taxon>
        <taxon>Linaceae</taxon>
        <taxon>Linum</taxon>
    </lineage>
</organism>
<feature type="region of interest" description="Disordered" evidence="1">
    <location>
        <begin position="1"/>
        <end position="37"/>
    </location>
</feature>
<name>A0AAV2CEN0_9ROSI</name>
<gene>
    <name evidence="2" type="ORF">LTRI10_LOCUS2751</name>
</gene>
<sequence>MAAQGNSSRNTSSPGGSPSAVVAPIASQNPQVSPTPNIVEIAPNANEVVQVQVQPNPNETSQGEEYAKGGNNKTYSQ</sequence>
<protein>
    <submittedName>
        <fullName evidence="2">Uncharacterized protein</fullName>
    </submittedName>
</protein>